<evidence type="ECO:0000313" key="2">
    <source>
        <dbReference type="Proteomes" id="UP000696573"/>
    </source>
</evidence>
<evidence type="ECO:0000313" key="1">
    <source>
        <dbReference type="EMBL" id="CAH0023983.1"/>
    </source>
</evidence>
<organism evidence="1 2">
    <name type="scientific">Clonostachys rhizophaga</name>
    <dbReference type="NCBI Taxonomy" id="160324"/>
    <lineage>
        <taxon>Eukaryota</taxon>
        <taxon>Fungi</taxon>
        <taxon>Dikarya</taxon>
        <taxon>Ascomycota</taxon>
        <taxon>Pezizomycotina</taxon>
        <taxon>Sordariomycetes</taxon>
        <taxon>Hypocreomycetidae</taxon>
        <taxon>Hypocreales</taxon>
        <taxon>Bionectriaceae</taxon>
        <taxon>Clonostachys</taxon>
    </lineage>
</organism>
<comment type="caution">
    <text evidence="1">The sequence shown here is derived from an EMBL/GenBank/DDBJ whole genome shotgun (WGS) entry which is preliminary data.</text>
</comment>
<accession>A0A9N9VLL0</accession>
<reference evidence="1" key="1">
    <citation type="submission" date="2021-10" db="EMBL/GenBank/DDBJ databases">
        <authorList>
            <person name="Piombo E."/>
        </authorList>
    </citation>
    <scope>NUCLEOTIDE SEQUENCE</scope>
</reference>
<gene>
    <name evidence="1" type="ORF">CRHIZ90672A_00000398</name>
</gene>
<keyword evidence="2" id="KW-1185">Reference proteome</keyword>
<sequence>MALTQLTTLLLGVYYVYENQRRDALLSQTPQDVINASTVYNEEFRDRTDKQDYLRVRILPSKWTRDVEMG</sequence>
<dbReference type="Proteomes" id="UP000696573">
    <property type="component" value="Unassembled WGS sequence"/>
</dbReference>
<protein>
    <submittedName>
        <fullName evidence="1">Uncharacterized protein</fullName>
    </submittedName>
</protein>
<proteinExistence type="predicted"/>
<dbReference type="AlphaFoldDB" id="A0A9N9VLL0"/>
<dbReference type="EMBL" id="CABFNQ020000694">
    <property type="protein sequence ID" value="CAH0023983.1"/>
    <property type="molecule type" value="Genomic_DNA"/>
</dbReference>
<name>A0A9N9VLL0_9HYPO</name>